<keyword evidence="2" id="KW-1185">Reference proteome</keyword>
<name>A0A6A4FFQ5_9STRA</name>
<evidence type="ECO:0000313" key="1">
    <source>
        <dbReference type="EMBL" id="KAE9343525.1"/>
    </source>
</evidence>
<dbReference type="AlphaFoldDB" id="A0A6A4FFQ5"/>
<proteinExistence type="predicted"/>
<dbReference type="EMBL" id="QXFT01000454">
    <property type="protein sequence ID" value="KAE9343525.1"/>
    <property type="molecule type" value="Genomic_DNA"/>
</dbReference>
<dbReference type="Proteomes" id="UP000434957">
    <property type="component" value="Unassembled WGS sequence"/>
</dbReference>
<organism evidence="1 2">
    <name type="scientific">Phytophthora rubi</name>
    <dbReference type="NCBI Taxonomy" id="129364"/>
    <lineage>
        <taxon>Eukaryota</taxon>
        <taxon>Sar</taxon>
        <taxon>Stramenopiles</taxon>
        <taxon>Oomycota</taxon>
        <taxon>Peronosporomycetes</taxon>
        <taxon>Peronosporales</taxon>
        <taxon>Peronosporaceae</taxon>
        <taxon>Phytophthora</taxon>
    </lineage>
</organism>
<sequence>MVNWMLQTAVPLSEADLQYPRESRDSLAAKNEPGKVLDKLRLVVAESEIDKTALVDFRSSDVV</sequence>
<gene>
    <name evidence="1" type="ORF">PR003_g8935</name>
</gene>
<protein>
    <submittedName>
        <fullName evidence="1">Uncharacterized protein</fullName>
    </submittedName>
</protein>
<accession>A0A6A4FFQ5</accession>
<evidence type="ECO:0000313" key="2">
    <source>
        <dbReference type="Proteomes" id="UP000434957"/>
    </source>
</evidence>
<comment type="caution">
    <text evidence="1">The sequence shown here is derived from an EMBL/GenBank/DDBJ whole genome shotgun (WGS) entry which is preliminary data.</text>
</comment>
<reference evidence="1 2" key="1">
    <citation type="submission" date="2018-08" db="EMBL/GenBank/DDBJ databases">
        <title>Genomic investigation of the strawberry pathogen Phytophthora fragariae indicates pathogenicity is determined by transcriptional variation in three key races.</title>
        <authorList>
            <person name="Adams T.M."/>
            <person name="Armitage A.D."/>
            <person name="Sobczyk M.K."/>
            <person name="Bates H.J."/>
            <person name="Dunwell J.M."/>
            <person name="Nellist C.F."/>
            <person name="Harrison R.J."/>
        </authorList>
    </citation>
    <scope>NUCLEOTIDE SEQUENCE [LARGE SCALE GENOMIC DNA]</scope>
    <source>
        <strain evidence="1 2">SCRP333</strain>
    </source>
</reference>